<dbReference type="SUPFAM" id="SSF140319">
    <property type="entry name" value="IscX-like"/>
    <property type="match status" value="1"/>
</dbReference>
<organism evidence="1 2">
    <name type="scientific">Sutterella seckii</name>
    <dbReference type="NCBI Taxonomy" id="1944635"/>
    <lineage>
        <taxon>Bacteria</taxon>
        <taxon>Pseudomonadati</taxon>
        <taxon>Pseudomonadota</taxon>
        <taxon>Betaproteobacteria</taxon>
        <taxon>Burkholderiales</taxon>
        <taxon>Sutterellaceae</taxon>
        <taxon>Sutterella</taxon>
    </lineage>
</organism>
<accession>A0A6I1EJL9</accession>
<dbReference type="Gene3D" id="1.10.10.600">
    <property type="entry name" value="IscX-like"/>
    <property type="match status" value="1"/>
</dbReference>
<dbReference type="Proteomes" id="UP000430564">
    <property type="component" value="Unassembled WGS sequence"/>
</dbReference>
<dbReference type="GO" id="GO:0005829">
    <property type="term" value="C:cytosol"/>
    <property type="evidence" value="ECO:0007669"/>
    <property type="project" value="TreeGrafter"/>
</dbReference>
<dbReference type="PANTHER" id="PTHR37532:SF1">
    <property type="entry name" value="PROTEIN ISCX"/>
    <property type="match status" value="1"/>
</dbReference>
<dbReference type="InterPro" id="IPR007479">
    <property type="entry name" value="ISC_FeS_clus_asmbl_IscsX"/>
</dbReference>
<gene>
    <name evidence="1" type="primary">iscX</name>
    <name evidence="1" type="ORF">GBM95_07030</name>
</gene>
<comment type="caution">
    <text evidence="1">The sequence shown here is derived from an EMBL/GenBank/DDBJ whole genome shotgun (WGS) entry which is preliminary data.</text>
</comment>
<dbReference type="AlphaFoldDB" id="A0A6I1EJL9"/>
<dbReference type="PIRSF" id="PIRSF039003">
    <property type="entry name" value="IscX"/>
    <property type="match status" value="1"/>
</dbReference>
<dbReference type="InterPro" id="IPR036762">
    <property type="entry name" value="IscX-like_sf"/>
</dbReference>
<dbReference type="RefSeq" id="WP_152158452.1">
    <property type="nucleotide sequence ID" value="NZ_WEHX01000041.1"/>
</dbReference>
<dbReference type="PANTHER" id="PTHR37532">
    <property type="entry name" value="PROTEIN ISCX"/>
    <property type="match status" value="1"/>
</dbReference>
<dbReference type="GO" id="GO:0008198">
    <property type="term" value="F:ferrous iron binding"/>
    <property type="evidence" value="ECO:0007669"/>
    <property type="project" value="TreeGrafter"/>
</dbReference>
<dbReference type="OrthoDB" id="9800346at2"/>
<name>A0A6I1EJL9_9BURK</name>
<sequence length="65" mass="7527">MLRWSDAQMIGEELADAYPELDPLTLSFVKLHDLIVKLPDFGDDPEKSNERILEAILQAWLDERD</sequence>
<evidence type="ECO:0000313" key="1">
    <source>
        <dbReference type="EMBL" id="KAB7659178.1"/>
    </source>
</evidence>
<dbReference type="GO" id="GO:0016226">
    <property type="term" value="P:iron-sulfur cluster assembly"/>
    <property type="evidence" value="ECO:0007669"/>
    <property type="project" value="UniProtKB-UniRule"/>
</dbReference>
<dbReference type="NCBIfam" id="TIGR03412">
    <property type="entry name" value="iscX_yfhJ"/>
    <property type="match status" value="1"/>
</dbReference>
<dbReference type="EMBL" id="WEHX01000041">
    <property type="protein sequence ID" value="KAB7659178.1"/>
    <property type="molecule type" value="Genomic_DNA"/>
</dbReference>
<proteinExistence type="predicted"/>
<dbReference type="Pfam" id="PF04384">
    <property type="entry name" value="Fe-S_assembly"/>
    <property type="match status" value="1"/>
</dbReference>
<evidence type="ECO:0000313" key="2">
    <source>
        <dbReference type="Proteomes" id="UP000430564"/>
    </source>
</evidence>
<protein>
    <submittedName>
        <fullName evidence="1">Fe-S cluster assembly protein IscX</fullName>
    </submittedName>
</protein>
<reference evidence="1 2" key="1">
    <citation type="submission" date="2019-10" db="EMBL/GenBank/DDBJ databases">
        <title>Genome diversity of Sutterella seckii.</title>
        <authorList>
            <person name="Chaplin A.V."/>
            <person name="Sokolova S.R."/>
            <person name="Mosin K.A."/>
            <person name="Ivanova E.L."/>
            <person name="Kochetkova T.O."/>
            <person name="Goltsov A.Y."/>
            <person name="Trofimov D.Y."/>
            <person name="Efimov B.A."/>
        </authorList>
    </citation>
    <scope>NUCLEOTIDE SEQUENCE [LARGE SCALE GENOMIC DNA]</scope>
    <source>
        <strain evidence="1 2">ASD393</strain>
    </source>
</reference>